<comment type="caution">
    <text evidence="2">The sequence shown here is derived from an EMBL/GenBank/DDBJ whole genome shotgun (WGS) entry which is preliminary data.</text>
</comment>
<evidence type="ECO:0000313" key="2">
    <source>
        <dbReference type="EMBL" id="GGM45213.1"/>
    </source>
</evidence>
<organism evidence="2 3">
    <name type="scientific">Porphyromonas pasteri</name>
    <dbReference type="NCBI Taxonomy" id="1583331"/>
    <lineage>
        <taxon>Bacteria</taxon>
        <taxon>Pseudomonadati</taxon>
        <taxon>Bacteroidota</taxon>
        <taxon>Bacteroidia</taxon>
        <taxon>Bacteroidales</taxon>
        <taxon>Porphyromonadaceae</taxon>
        <taxon>Porphyromonas</taxon>
    </lineage>
</organism>
<protein>
    <submittedName>
        <fullName evidence="2">Uncharacterized protein</fullName>
    </submittedName>
</protein>
<sequence length="170" mass="19091">MAQTDKVRVYGKAQNRTALGIIHAWALAYPNGTLEDLRAAFPNSLNPDKGTKENFILSHEKGTEANWDGYFKEPEEIVLLQDGSQVSVVKMWTKPSFERIVAKAKEYGIVVAEFTEAEKGFGKKGGFRLEYLNGWTPPVAKKKCTCCWIWLLLALIAIAAAVYFFCFYGK</sequence>
<keyword evidence="1" id="KW-0472">Membrane</keyword>
<dbReference type="EMBL" id="BMPU01000001">
    <property type="protein sequence ID" value="GGM45213.1"/>
    <property type="molecule type" value="Genomic_DNA"/>
</dbReference>
<keyword evidence="1" id="KW-1133">Transmembrane helix</keyword>
<dbReference type="RefSeq" id="WP_188807019.1">
    <property type="nucleotide sequence ID" value="NZ_BMPU01000001.1"/>
</dbReference>
<keyword evidence="3" id="KW-1185">Reference proteome</keyword>
<gene>
    <name evidence="2" type="ORF">GCM10007088_00100</name>
</gene>
<name>A0ABQ2H3W2_9PORP</name>
<feature type="transmembrane region" description="Helical" evidence="1">
    <location>
        <begin position="148"/>
        <end position="168"/>
    </location>
</feature>
<dbReference type="Proteomes" id="UP000653477">
    <property type="component" value="Unassembled WGS sequence"/>
</dbReference>
<keyword evidence="1" id="KW-0812">Transmembrane</keyword>
<reference evidence="3" key="1">
    <citation type="journal article" date="2019" name="Int. J. Syst. Evol. Microbiol.">
        <title>The Global Catalogue of Microorganisms (GCM) 10K type strain sequencing project: providing services to taxonomists for standard genome sequencing and annotation.</title>
        <authorList>
            <consortium name="The Broad Institute Genomics Platform"/>
            <consortium name="The Broad Institute Genome Sequencing Center for Infectious Disease"/>
            <person name="Wu L."/>
            <person name="Ma J."/>
        </authorList>
    </citation>
    <scope>NUCLEOTIDE SEQUENCE [LARGE SCALE GENOMIC DNA]</scope>
    <source>
        <strain evidence="3">JCM 30531</strain>
    </source>
</reference>
<proteinExistence type="predicted"/>
<evidence type="ECO:0000256" key="1">
    <source>
        <dbReference type="SAM" id="Phobius"/>
    </source>
</evidence>
<evidence type="ECO:0000313" key="3">
    <source>
        <dbReference type="Proteomes" id="UP000653477"/>
    </source>
</evidence>
<accession>A0ABQ2H3W2</accession>